<comment type="caution">
    <text evidence="1">The sequence shown here is derived from an EMBL/GenBank/DDBJ whole genome shotgun (WGS) entry which is preliminary data.</text>
</comment>
<evidence type="ECO:0000313" key="1">
    <source>
        <dbReference type="EMBL" id="GAA1068884.1"/>
    </source>
</evidence>
<dbReference type="InterPro" id="IPR021456">
    <property type="entry name" value="DUF3107"/>
</dbReference>
<accession>A0ABN1T7R0</accession>
<gene>
    <name evidence="1" type="ORF">GCM10009665_74070</name>
</gene>
<dbReference type="EMBL" id="BAAALF010000273">
    <property type="protein sequence ID" value="GAA1068884.1"/>
    <property type="molecule type" value="Genomic_DNA"/>
</dbReference>
<name>A0ABN1T7R0_9ACTN</name>
<proteinExistence type="predicted"/>
<protein>
    <submittedName>
        <fullName evidence="1">DUF3107 domain-containing protein</fullName>
    </submittedName>
</protein>
<reference evidence="1 2" key="1">
    <citation type="journal article" date="2019" name="Int. J. Syst. Evol. Microbiol.">
        <title>The Global Catalogue of Microorganisms (GCM) 10K type strain sequencing project: providing services to taxonomists for standard genome sequencing and annotation.</title>
        <authorList>
            <consortium name="The Broad Institute Genomics Platform"/>
            <consortium name="The Broad Institute Genome Sequencing Center for Infectious Disease"/>
            <person name="Wu L."/>
            <person name="Ma J."/>
        </authorList>
    </citation>
    <scope>NUCLEOTIDE SEQUENCE [LARGE SCALE GENOMIC DNA]</scope>
    <source>
        <strain evidence="1 2">JCM 13004</strain>
    </source>
</reference>
<dbReference type="Pfam" id="PF11305">
    <property type="entry name" value="DUF3107"/>
    <property type="match status" value="1"/>
</dbReference>
<organism evidence="1 2">
    <name type="scientific">Kitasatospora nipponensis</name>
    <dbReference type="NCBI Taxonomy" id="258049"/>
    <lineage>
        <taxon>Bacteria</taxon>
        <taxon>Bacillati</taxon>
        <taxon>Actinomycetota</taxon>
        <taxon>Actinomycetes</taxon>
        <taxon>Kitasatosporales</taxon>
        <taxon>Streptomycetaceae</taxon>
        <taxon>Kitasatospora</taxon>
    </lineage>
</organism>
<dbReference type="Proteomes" id="UP001500037">
    <property type="component" value="Unassembled WGS sequence"/>
</dbReference>
<sequence>MAGCNPGGTDVVEVKIGVQNAPREIVIESSQTADEVENAVAQALDGTSKLFALTDEHGRRVIVPAERLAYVEIGEQAARKVGFGTI</sequence>
<keyword evidence="2" id="KW-1185">Reference proteome</keyword>
<evidence type="ECO:0000313" key="2">
    <source>
        <dbReference type="Proteomes" id="UP001500037"/>
    </source>
</evidence>